<dbReference type="STRING" id="311402.Avi_6190"/>
<gene>
    <name evidence="1" type="ordered locus">Avi_6190</name>
</gene>
<dbReference type="Pfam" id="PF04883">
    <property type="entry name" value="HK97-gp10_like"/>
    <property type="match status" value="1"/>
</dbReference>
<dbReference type="eggNOG" id="ENOG5032WQE">
    <property type="taxonomic scope" value="Bacteria"/>
</dbReference>
<evidence type="ECO:0000313" key="1">
    <source>
        <dbReference type="EMBL" id="ACM39175.1"/>
    </source>
</evidence>
<evidence type="ECO:0000313" key="2">
    <source>
        <dbReference type="Proteomes" id="UP000001596"/>
    </source>
</evidence>
<organism evidence="1 2">
    <name type="scientific">Allorhizobium ampelinum (strain ATCC BAA-846 / DSM 112012 / S4)</name>
    <name type="common">Agrobacterium vitis (strain S4)</name>
    <dbReference type="NCBI Taxonomy" id="311402"/>
    <lineage>
        <taxon>Bacteria</taxon>
        <taxon>Pseudomonadati</taxon>
        <taxon>Pseudomonadota</taxon>
        <taxon>Alphaproteobacteria</taxon>
        <taxon>Hyphomicrobiales</taxon>
        <taxon>Rhizobiaceae</taxon>
        <taxon>Rhizobium/Agrobacterium group</taxon>
        <taxon>Allorhizobium</taxon>
        <taxon>Allorhizobium ampelinum</taxon>
    </lineage>
</organism>
<protein>
    <recommendedName>
        <fullName evidence="3">HK97 gp10 family phage protein</fullName>
    </recommendedName>
</protein>
<dbReference type="AlphaFoldDB" id="B9K2S7"/>
<dbReference type="RefSeq" id="WP_012654417.1">
    <property type="nucleotide sequence ID" value="NC_011988.1"/>
</dbReference>
<proteinExistence type="predicted"/>
<dbReference type="InterPro" id="IPR010064">
    <property type="entry name" value="HK97-gp10_tail"/>
</dbReference>
<name>B9K2S7_ALLAM</name>
<evidence type="ECO:0008006" key="3">
    <source>
        <dbReference type="Google" id="ProtNLM"/>
    </source>
</evidence>
<dbReference type="Proteomes" id="UP000001596">
    <property type="component" value="Chromosome 2"/>
</dbReference>
<sequence length="148" mass="15987">MSKVTFKVEGLKELEAALSEMTASTGKRITTKVLRDAGKPIADAAAAKAPILTMALYENVGVGTKLTKRQATLFQKQSPVEVHVGVSDPAGVQVEFGNDEQAAEPFLRPAWDSGKDRALDQIISGLWTSINKAAQRAARRAIKLKNKR</sequence>
<keyword evidence="2" id="KW-1185">Reference proteome</keyword>
<dbReference type="HOGENOM" id="CLU_127674_0_0_5"/>
<accession>B9K2S7</accession>
<dbReference type="KEGG" id="avi:Avi_6190"/>
<dbReference type="EMBL" id="CP000634">
    <property type="protein sequence ID" value="ACM39175.1"/>
    <property type="molecule type" value="Genomic_DNA"/>
</dbReference>
<dbReference type="NCBIfam" id="TIGR01725">
    <property type="entry name" value="phge_HK97_gp10"/>
    <property type="match status" value="1"/>
</dbReference>
<reference evidence="1 2" key="1">
    <citation type="journal article" date="2009" name="J. Bacteriol.">
        <title>Genome sequences of three Agrobacterium biovars help elucidate the evolution of multichromosome genomes in bacteria.</title>
        <authorList>
            <person name="Slater S.C."/>
            <person name="Goldman B.S."/>
            <person name="Goodner B."/>
            <person name="Setubal J.C."/>
            <person name="Farrand S.K."/>
            <person name="Nester E.W."/>
            <person name="Burr T.J."/>
            <person name="Banta L."/>
            <person name="Dickerman A.W."/>
            <person name="Paulsen I."/>
            <person name="Otten L."/>
            <person name="Suen G."/>
            <person name="Welch R."/>
            <person name="Almeida N.F."/>
            <person name="Arnold F."/>
            <person name="Burton O.T."/>
            <person name="Du Z."/>
            <person name="Ewing A."/>
            <person name="Godsy E."/>
            <person name="Heisel S."/>
            <person name="Houmiel K.L."/>
            <person name="Jhaveri J."/>
            <person name="Lu J."/>
            <person name="Miller N.M."/>
            <person name="Norton S."/>
            <person name="Chen Q."/>
            <person name="Phoolcharoen W."/>
            <person name="Ohlin V."/>
            <person name="Ondrusek D."/>
            <person name="Pride N."/>
            <person name="Stricklin S.L."/>
            <person name="Sun J."/>
            <person name="Wheeler C."/>
            <person name="Wilson L."/>
            <person name="Zhu H."/>
            <person name="Wood D.W."/>
        </authorList>
    </citation>
    <scope>NUCLEOTIDE SEQUENCE [LARGE SCALE GENOMIC DNA]</scope>
    <source>
        <strain evidence="2">S4 / ATCC BAA-846</strain>
    </source>
</reference>